<dbReference type="RefSeq" id="WP_169842775.1">
    <property type="nucleotide sequence ID" value="NZ_LT906465.1"/>
</dbReference>
<evidence type="ECO:0000313" key="4">
    <source>
        <dbReference type="EMBL" id="SNV51088.1"/>
    </source>
</evidence>
<keyword evidence="5" id="KW-1185">Reference proteome</keyword>
<dbReference type="PANTHER" id="PTHR30471:SF3">
    <property type="entry name" value="UPF0758 PROTEIN YEES-RELATED"/>
    <property type="match status" value="1"/>
</dbReference>
<organism evidence="4 5">
    <name type="scientific">Chryseobacterium taklimakanense</name>
    <dbReference type="NCBI Taxonomy" id="536441"/>
    <lineage>
        <taxon>Bacteria</taxon>
        <taxon>Pseudomonadati</taxon>
        <taxon>Bacteroidota</taxon>
        <taxon>Flavobacteriia</taxon>
        <taxon>Flavobacteriales</taxon>
        <taxon>Weeksellaceae</taxon>
        <taxon>Chryseobacterium group</taxon>
        <taxon>Chryseobacterium</taxon>
    </lineage>
</organism>
<dbReference type="Gene3D" id="3.40.140.10">
    <property type="entry name" value="Cytidine Deaminase, domain 2"/>
    <property type="match status" value="1"/>
</dbReference>
<accession>A0A239XYX4</accession>
<feature type="compositionally biased region" description="Polar residues" evidence="2">
    <location>
        <begin position="911"/>
        <end position="920"/>
    </location>
</feature>
<proteinExistence type="predicted"/>
<dbReference type="KEGG" id="ctak:4412677_02595"/>
<keyword evidence="1" id="KW-0378">Hydrolase</keyword>
<feature type="region of interest" description="Disordered" evidence="2">
    <location>
        <begin position="897"/>
        <end position="920"/>
    </location>
</feature>
<evidence type="ECO:0000313" key="5">
    <source>
        <dbReference type="Proteomes" id="UP000215196"/>
    </source>
</evidence>
<dbReference type="InterPro" id="IPR020891">
    <property type="entry name" value="UPF0758_CS"/>
</dbReference>
<reference evidence="4 5" key="1">
    <citation type="submission" date="2017-06" db="EMBL/GenBank/DDBJ databases">
        <authorList>
            <consortium name="Pathogen Informatics"/>
        </authorList>
    </citation>
    <scope>NUCLEOTIDE SEQUENCE [LARGE SCALE GENOMIC DNA]</scope>
    <source>
        <strain evidence="4 5">NCTC13490</strain>
    </source>
</reference>
<feature type="domain" description="RadC-like JAB" evidence="3">
    <location>
        <begin position="100"/>
        <end position="195"/>
    </location>
</feature>
<gene>
    <name evidence="4" type="ORF">SAMEA4412677_02595</name>
</gene>
<dbReference type="InterPro" id="IPR025657">
    <property type="entry name" value="RadC_JAB"/>
</dbReference>
<dbReference type="Proteomes" id="UP000215196">
    <property type="component" value="Chromosome 1"/>
</dbReference>
<keyword evidence="1" id="KW-0645">Protease</keyword>
<evidence type="ECO:0000256" key="1">
    <source>
        <dbReference type="ARBA" id="ARBA00023049"/>
    </source>
</evidence>
<dbReference type="InterPro" id="IPR001405">
    <property type="entry name" value="UPF0758"/>
</dbReference>
<keyword evidence="1" id="KW-0482">Metalloprotease</keyword>
<dbReference type="AlphaFoldDB" id="A0A239XYX4"/>
<name>A0A239XYX4_9FLAO</name>
<dbReference type="Pfam" id="PF04002">
    <property type="entry name" value="RadC"/>
    <property type="match status" value="1"/>
</dbReference>
<dbReference type="EMBL" id="LT906465">
    <property type="protein sequence ID" value="SNV51088.1"/>
    <property type="molecule type" value="Genomic_DNA"/>
</dbReference>
<evidence type="ECO:0000256" key="2">
    <source>
        <dbReference type="SAM" id="MobiDB-lite"/>
    </source>
</evidence>
<dbReference type="PROSITE" id="PS01302">
    <property type="entry name" value="UPF0758"/>
    <property type="match status" value="1"/>
</dbReference>
<feature type="compositionally biased region" description="Basic and acidic residues" evidence="2">
    <location>
        <begin position="899"/>
        <end position="910"/>
    </location>
</feature>
<protein>
    <submittedName>
        <fullName evidence="4">DNA repair protein RadC</fullName>
    </submittedName>
</protein>
<sequence length="920" mass="105580">MDIDLFNYQSKYGPNTNFRFPTDEATKYLKTSEGKVLPYKLFSGRNDAYPNSAILREKDNQGYANDFALVERQFSENKSLSFRAGTKVSDVNDVAWLFRALEDEAVEHTFALYKFKDDSYLVQHLSTGGITSTVVDLRLLTGNVFKMQPESITLVHNHPSGQLISSKHDRLMLQRLHDIFDHTGIKVEDGIVINLRSGKYLVFNGELGSDRVLELSEQNQPQGKVSTFSFNKQIFAANYQPFKISSPEDSAAYISSQKFGLSDKTEAIILNNANDIVGKFILPQHRQFEKLTELMTIHAGTGVILYGNNMNEQMYKDYREKLELMGFTALDAILLESGNFHSLYEKTKINVYDHLVDKFSKNNLNAEPMVGELGNRYGSNEKITVEIGVYANEEAKSVVPKPFDFDSTEELKAYLDLTMSQYDTHPILLVRIAKGKQPFLLDRLSQYALNELMNEVENHFSSKNVVENTLTENHEEKFLKHIPEERQGEAFHIKVNRSEAEYLLANDILEDIMCKEYGDDDDWVGVTKDDMDEEIGGFDEEYITFEIDLSHNPPEEFVKKILEELELFNGIFHQKEIPKDVQSHYELTFFDKYITPKTKAYKDFISEMETTSPEIFFKNGEREFSEKEKKWMQIYDFRNGLNPAPKSASLQQITNQDNQNNFINNPKTSIMSTQEFDTAQYLKDQMKYLGFGEGEKLHKDLENAINGEERQFEIKTTSDKTLPENKVDFTLKFNKSEKGGIFLNAYQAELTNDKGEKFTHNFGVGKENSFTAKEAVNLLEGRAVKTELKNTKTDEMIPAFVKLKFNEAKNDYGNYKLEIYNENYGVDTGKIVDKAGLIFDKPEYRDNVIKSLEKGNIVKVKFSLDNQTVEGKAVLNPQYKNLNLYDNEMNRINTNKPLKGLEVESPEKNQVKQQSISRGI</sequence>
<evidence type="ECO:0000259" key="3">
    <source>
        <dbReference type="Pfam" id="PF04002"/>
    </source>
</evidence>
<dbReference type="PANTHER" id="PTHR30471">
    <property type="entry name" value="DNA REPAIR PROTEIN RADC"/>
    <property type="match status" value="1"/>
</dbReference>
<dbReference type="GO" id="GO:0008237">
    <property type="term" value="F:metallopeptidase activity"/>
    <property type="evidence" value="ECO:0007669"/>
    <property type="project" value="UniProtKB-KW"/>
</dbReference>